<keyword evidence="1" id="KW-1133">Transmembrane helix</keyword>
<feature type="transmembrane region" description="Helical" evidence="1">
    <location>
        <begin position="190"/>
        <end position="207"/>
    </location>
</feature>
<keyword evidence="1" id="KW-0472">Membrane</keyword>
<keyword evidence="1" id="KW-0812">Transmembrane</keyword>
<keyword evidence="4" id="KW-1185">Reference proteome</keyword>
<gene>
    <name evidence="3" type="ORF">EFK50_20240</name>
</gene>
<name>A0A3N0CB04_9ACTN</name>
<feature type="transmembrane region" description="Helical" evidence="1">
    <location>
        <begin position="110"/>
        <end position="129"/>
    </location>
</feature>
<reference evidence="3 4" key="1">
    <citation type="submission" date="2018-11" db="EMBL/GenBank/DDBJ databases">
        <authorList>
            <person name="Li F."/>
        </authorList>
    </citation>
    <scope>NUCLEOTIDE SEQUENCE [LARGE SCALE GENOMIC DNA]</scope>
    <source>
        <strain evidence="3 4">Gsoil 097</strain>
    </source>
</reference>
<comment type="caution">
    <text evidence="3">The sequence shown here is derived from an EMBL/GenBank/DDBJ whole genome shotgun (WGS) entry which is preliminary data.</text>
</comment>
<dbReference type="Pfam" id="PF09925">
    <property type="entry name" value="DUF2157"/>
    <property type="match status" value="1"/>
</dbReference>
<feature type="domain" description="DUF2157" evidence="2">
    <location>
        <begin position="7"/>
        <end position="134"/>
    </location>
</feature>
<evidence type="ECO:0000313" key="3">
    <source>
        <dbReference type="EMBL" id="RNL60645.1"/>
    </source>
</evidence>
<protein>
    <submittedName>
        <fullName evidence="3">DUF2157 domain-containing protein</fullName>
    </submittedName>
</protein>
<dbReference type="InterPro" id="IPR018677">
    <property type="entry name" value="DUF2157"/>
</dbReference>
<evidence type="ECO:0000259" key="2">
    <source>
        <dbReference type="Pfam" id="PF09925"/>
    </source>
</evidence>
<accession>A0A3N0CB04</accession>
<feature type="transmembrane region" description="Helical" evidence="1">
    <location>
        <begin position="141"/>
        <end position="159"/>
    </location>
</feature>
<feature type="transmembrane region" description="Helical" evidence="1">
    <location>
        <begin position="77"/>
        <end position="98"/>
    </location>
</feature>
<feature type="transmembrane region" description="Helical" evidence="1">
    <location>
        <begin position="242"/>
        <end position="260"/>
    </location>
</feature>
<organism evidence="3 4">
    <name type="scientific">Nocardioides marmoriginsengisoli</name>
    <dbReference type="NCBI Taxonomy" id="661483"/>
    <lineage>
        <taxon>Bacteria</taxon>
        <taxon>Bacillati</taxon>
        <taxon>Actinomycetota</taxon>
        <taxon>Actinomycetes</taxon>
        <taxon>Propionibacteriales</taxon>
        <taxon>Nocardioidaceae</taxon>
        <taxon>Nocardioides</taxon>
    </lineage>
</organism>
<feature type="transmembrane region" description="Helical" evidence="1">
    <location>
        <begin position="293"/>
        <end position="314"/>
    </location>
</feature>
<sequence length="320" mass="32509">MDRVTEALVAQGLVRPEDAERARGVVAGGLEAPKVEAQAGLPKLVEVVAYLGAALVLAAGLLFMAQTWDDLGEVGQVVAMVLVTAILGGAGLVARGSLAVLAGNEVRRRLAGTLLAGAAVTAGFAVAIAVDAIHDGSFDTYWPGFAGGLVTMLVGFVGYRLASSAAGLLAVLGGALVAAPTWAASLDEEALGVGGAFFFVGVIWLVVTESGLFAQRTIARSLGCSTAVFGAQFIALASDRHALGYVLTAGIVVGSVLMYLAQLAWPYLTAAVVGITFVVPEAVSDWTSGDLGVIGGVMVTGLTLLAASFAGYWLRREASE</sequence>
<proteinExistence type="predicted"/>
<evidence type="ECO:0000256" key="1">
    <source>
        <dbReference type="SAM" id="Phobius"/>
    </source>
</evidence>
<feature type="transmembrane region" description="Helical" evidence="1">
    <location>
        <begin position="166"/>
        <end position="184"/>
    </location>
</feature>
<dbReference type="EMBL" id="RJSE01000009">
    <property type="protein sequence ID" value="RNL60645.1"/>
    <property type="molecule type" value="Genomic_DNA"/>
</dbReference>
<dbReference type="AlphaFoldDB" id="A0A3N0CB04"/>
<feature type="transmembrane region" description="Helical" evidence="1">
    <location>
        <begin position="44"/>
        <end position="65"/>
    </location>
</feature>
<evidence type="ECO:0000313" key="4">
    <source>
        <dbReference type="Proteomes" id="UP000267128"/>
    </source>
</evidence>
<dbReference type="Proteomes" id="UP000267128">
    <property type="component" value="Unassembled WGS sequence"/>
</dbReference>